<dbReference type="Proteomes" id="UP000291286">
    <property type="component" value="Unassembled WGS sequence"/>
</dbReference>
<dbReference type="InterPro" id="IPR036196">
    <property type="entry name" value="Ptyr_pPase_sf"/>
</dbReference>
<dbReference type="PANTHER" id="PTHR43428:SF1">
    <property type="entry name" value="ARSENATE REDUCTASE"/>
    <property type="match status" value="1"/>
</dbReference>
<dbReference type="RefSeq" id="WP_130518283.1">
    <property type="nucleotide sequence ID" value="NZ_SHMA01000002.1"/>
</dbReference>
<accession>A0A4Q9TI44</accession>
<dbReference type="CDD" id="cd16345">
    <property type="entry name" value="LMWP_ArsC"/>
    <property type="match status" value="1"/>
</dbReference>
<proteinExistence type="predicted"/>
<evidence type="ECO:0000313" key="2">
    <source>
        <dbReference type="Proteomes" id="UP000291286"/>
    </source>
</evidence>
<dbReference type="InterPro" id="IPR023485">
    <property type="entry name" value="Ptyr_pPase"/>
</dbReference>
<organism evidence="1 2">
    <name type="scientific">Pseudoxanthomonas winnipegensis</name>
    <dbReference type="NCBI Taxonomy" id="2480810"/>
    <lineage>
        <taxon>Bacteria</taxon>
        <taxon>Pseudomonadati</taxon>
        <taxon>Pseudomonadota</taxon>
        <taxon>Gammaproteobacteria</taxon>
        <taxon>Lysobacterales</taxon>
        <taxon>Lysobacteraceae</taxon>
        <taxon>Pseudoxanthomonas</taxon>
    </lineage>
</organism>
<name>A0A4Q8LJK9_9GAMM</name>
<dbReference type="SMART" id="SM00226">
    <property type="entry name" value="LMWPc"/>
    <property type="match status" value="1"/>
</dbReference>
<protein>
    <submittedName>
        <fullName evidence="1">Arsenate reductase ArsC</fullName>
    </submittedName>
</protein>
<accession>A0A4Q8LJK9</accession>
<gene>
    <name evidence="1" type="ORF">EA661_10010</name>
</gene>
<dbReference type="SUPFAM" id="SSF52788">
    <property type="entry name" value="Phosphotyrosine protein phosphatases I"/>
    <property type="match status" value="1"/>
</dbReference>
<dbReference type="AlphaFoldDB" id="A0A4Q8LJK9"/>
<reference evidence="1 2" key="1">
    <citation type="submission" date="2019-02" db="EMBL/GenBank/DDBJ databases">
        <title>WGS of Pseudoxanthomonas species novum from clinical isolates.</title>
        <authorList>
            <person name="Bernier A.-M."/>
            <person name="Bernard K."/>
            <person name="Vachon A."/>
        </authorList>
    </citation>
    <scope>NUCLEOTIDE SEQUENCE [LARGE SCALE GENOMIC DNA]</scope>
    <source>
        <strain evidence="1 2">NML171202</strain>
    </source>
</reference>
<dbReference type="Gene3D" id="3.40.50.2300">
    <property type="match status" value="1"/>
</dbReference>
<evidence type="ECO:0000313" key="1">
    <source>
        <dbReference type="EMBL" id="TAA29867.1"/>
    </source>
</evidence>
<dbReference type="Pfam" id="PF01451">
    <property type="entry name" value="LMWPc"/>
    <property type="match status" value="1"/>
</dbReference>
<dbReference type="EMBL" id="SHMB01000003">
    <property type="protein sequence ID" value="TAA29867.1"/>
    <property type="molecule type" value="Genomic_DNA"/>
</dbReference>
<dbReference type="PANTHER" id="PTHR43428">
    <property type="entry name" value="ARSENATE REDUCTASE"/>
    <property type="match status" value="1"/>
</dbReference>
<sequence length="162" mass="17625">MTASQTFNALFLCTGNSARSQIAEALLNHMSKGRFHAYSAGSHPAATVQPLAAQLISELGQDASRLRPKSWDEFVGPGAPKMDFIITVCDNAAGETCPVWAGRPAVAHWGVPDPAKNPAESKGFKDAWLTLRRRVELLLALPVEKLDHLAREQELRLIGKEV</sequence>
<comment type="caution">
    <text evidence="1">The sequence shown here is derived from an EMBL/GenBank/DDBJ whole genome shotgun (WGS) entry which is preliminary data.</text>
</comment>